<reference evidence="4 5" key="1">
    <citation type="journal article" date="2017" name="Curr. Biol.">
        <title>Genome architecture and evolution of a unichromosomal asexual nematode.</title>
        <authorList>
            <person name="Fradin H."/>
            <person name="Zegar C."/>
            <person name="Gutwein M."/>
            <person name="Lucas J."/>
            <person name="Kovtun M."/>
            <person name="Corcoran D."/>
            <person name="Baugh L.R."/>
            <person name="Kiontke K."/>
            <person name="Gunsalus K."/>
            <person name="Fitch D.H."/>
            <person name="Piano F."/>
        </authorList>
    </citation>
    <scope>NUCLEOTIDE SEQUENCE [LARGE SCALE GENOMIC DNA]</scope>
    <source>
        <strain evidence="4">PF1309</strain>
    </source>
</reference>
<accession>A0A2A2JKY4</accession>
<dbReference type="InterPro" id="IPR000242">
    <property type="entry name" value="PTP_cat"/>
</dbReference>
<dbReference type="AlphaFoldDB" id="A0A2A2JKY4"/>
<dbReference type="PANTHER" id="PTHR46163:SF15">
    <property type="entry name" value="TYROSINE-PROTEIN PHOSPHATASE DOMAIN-CONTAINING PROTEIN"/>
    <property type="match status" value="1"/>
</dbReference>
<dbReference type="PROSITE" id="PS50056">
    <property type="entry name" value="TYR_PHOSPHATASE_2"/>
    <property type="match status" value="1"/>
</dbReference>
<feature type="compositionally biased region" description="Basic residues" evidence="1">
    <location>
        <begin position="26"/>
        <end position="43"/>
    </location>
</feature>
<name>A0A2A2JKY4_9BILA</name>
<keyword evidence="5" id="KW-1185">Reference proteome</keyword>
<dbReference type="CDD" id="cd00047">
    <property type="entry name" value="PTPc"/>
    <property type="match status" value="1"/>
</dbReference>
<organism evidence="4 5">
    <name type="scientific">Diploscapter pachys</name>
    <dbReference type="NCBI Taxonomy" id="2018661"/>
    <lineage>
        <taxon>Eukaryota</taxon>
        <taxon>Metazoa</taxon>
        <taxon>Ecdysozoa</taxon>
        <taxon>Nematoda</taxon>
        <taxon>Chromadorea</taxon>
        <taxon>Rhabditida</taxon>
        <taxon>Rhabditina</taxon>
        <taxon>Rhabditomorpha</taxon>
        <taxon>Rhabditoidea</taxon>
        <taxon>Rhabditidae</taxon>
        <taxon>Diploscapter</taxon>
    </lineage>
</organism>
<dbReference type="SMART" id="SM00194">
    <property type="entry name" value="PTPc"/>
    <property type="match status" value="1"/>
</dbReference>
<evidence type="ECO:0000259" key="2">
    <source>
        <dbReference type="PROSITE" id="PS50055"/>
    </source>
</evidence>
<evidence type="ECO:0000313" key="4">
    <source>
        <dbReference type="EMBL" id="PAV62410.1"/>
    </source>
</evidence>
<dbReference type="Pfam" id="PF00102">
    <property type="entry name" value="Y_phosphatase"/>
    <property type="match status" value="1"/>
</dbReference>
<feature type="domain" description="Tyrosine-protein phosphatase" evidence="2">
    <location>
        <begin position="337"/>
        <end position="558"/>
    </location>
</feature>
<dbReference type="STRING" id="2018661.A0A2A2JKY4"/>
<feature type="compositionally biased region" description="Basic and acidic residues" evidence="1">
    <location>
        <begin position="105"/>
        <end position="125"/>
    </location>
</feature>
<evidence type="ECO:0000256" key="1">
    <source>
        <dbReference type="SAM" id="MobiDB-lite"/>
    </source>
</evidence>
<evidence type="ECO:0000313" key="5">
    <source>
        <dbReference type="Proteomes" id="UP000218231"/>
    </source>
</evidence>
<feature type="region of interest" description="Disordered" evidence="1">
    <location>
        <begin position="1"/>
        <end position="268"/>
    </location>
</feature>
<feature type="compositionally biased region" description="Basic residues" evidence="1">
    <location>
        <begin position="76"/>
        <end position="85"/>
    </location>
</feature>
<evidence type="ECO:0008006" key="6">
    <source>
        <dbReference type="Google" id="ProtNLM"/>
    </source>
</evidence>
<dbReference type="PANTHER" id="PTHR46163">
    <property type="entry name" value="TYROSINE-PROTEIN PHOSPHATASE-RELATED"/>
    <property type="match status" value="1"/>
</dbReference>
<dbReference type="InterPro" id="IPR029021">
    <property type="entry name" value="Prot-tyrosine_phosphatase-like"/>
</dbReference>
<feature type="compositionally biased region" description="Basic residues" evidence="1">
    <location>
        <begin position="231"/>
        <end position="240"/>
    </location>
</feature>
<dbReference type="InterPro" id="IPR003595">
    <property type="entry name" value="Tyr_Pase_cat"/>
</dbReference>
<protein>
    <recommendedName>
        <fullName evidence="6">Tyrosine-protein phosphatase domain-containing protein</fullName>
    </recommendedName>
</protein>
<dbReference type="PRINTS" id="PR00700">
    <property type="entry name" value="PRTYPHPHTASE"/>
</dbReference>
<dbReference type="InterPro" id="IPR000387">
    <property type="entry name" value="Tyr_Pase_dom"/>
</dbReference>
<dbReference type="GO" id="GO:0004725">
    <property type="term" value="F:protein tyrosine phosphatase activity"/>
    <property type="evidence" value="ECO:0007669"/>
    <property type="project" value="InterPro"/>
</dbReference>
<evidence type="ECO:0000259" key="3">
    <source>
        <dbReference type="PROSITE" id="PS50056"/>
    </source>
</evidence>
<dbReference type="Proteomes" id="UP000218231">
    <property type="component" value="Unassembled WGS sequence"/>
</dbReference>
<feature type="compositionally biased region" description="Polar residues" evidence="1">
    <location>
        <begin position="251"/>
        <end position="268"/>
    </location>
</feature>
<comment type="caution">
    <text evidence="4">The sequence shown here is derived from an EMBL/GenBank/DDBJ whole genome shotgun (WGS) entry which is preliminary data.</text>
</comment>
<feature type="compositionally biased region" description="Basic and acidic residues" evidence="1">
    <location>
        <begin position="15"/>
        <end position="25"/>
    </location>
</feature>
<dbReference type="SUPFAM" id="SSF52799">
    <property type="entry name" value="(Phosphotyrosine protein) phosphatases II"/>
    <property type="match status" value="1"/>
</dbReference>
<dbReference type="OrthoDB" id="5825157at2759"/>
<proteinExistence type="predicted"/>
<gene>
    <name evidence="4" type="ORF">WR25_09781</name>
</gene>
<dbReference type="PROSITE" id="PS50055">
    <property type="entry name" value="TYR_PHOSPHATASE_PTP"/>
    <property type="match status" value="1"/>
</dbReference>
<sequence length="590" mass="67417">MKSVNGKVRTHRKRADGERERESASKRRQRLAKKKTIIKKRQPKRIDWDEQGQRTKTWNAEIKEEEELGESEAVKKRLTWKTHGKKSAEHRAGSEQKRHRQGQHSSKDRKSDGTKAKDLKITADAKKKRFKGKEGKSPPLNENLDKIKLVKNSMDTEKEKKIATARGITSGGSAPSKQLASDSKLPPSSAAPTLKMTKGMSGKKVPKAADDKSKLIAAAGKKQKKDVSPKRSVKSIKKKPEKGGEKKMLSTAKSATRTDTGTGTSIDSRPVTTTSFTTIYGETTEEQTPLTRWIQVVHLISYEGIDHTLCELNFKEAAGYIPNAVTKQYFIDHPSSNRFEDIICIDQTRVLLSNQHYIHASWVQFEGSQDRVILTQLPIHNTATDFWRMVIEYNVGAILLILTAAEYDLFDAKYAFPEQHDFLHFGDIRVGDFQRANVARGWQLRVLSVKQGAKSRFIHVHLYTEWPHRDVPDDPINLWRIQSVFRRYPFPHAYVSLSGCGRAGTFATLETMHRSLHDERCTQHISVVEGIRRVREQRMHAVQAITQYHMLQALVLEHIMGNDAFHKKLQTDYPDLVEQYKESRYYLKNE</sequence>
<feature type="compositionally biased region" description="Basic and acidic residues" evidence="1">
    <location>
        <begin position="86"/>
        <end position="96"/>
    </location>
</feature>
<feature type="compositionally biased region" description="Basic and acidic residues" evidence="1">
    <location>
        <begin position="143"/>
        <end position="162"/>
    </location>
</feature>
<dbReference type="SMART" id="SM00404">
    <property type="entry name" value="PTPc_motif"/>
    <property type="match status" value="1"/>
</dbReference>
<feature type="compositionally biased region" description="Basic and acidic residues" evidence="1">
    <location>
        <begin position="44"/>
        <end position="53"/>
    </location>
</feature>
<feature type="domain" description="Tyrosine specific protein phosphatases" evidence="3">
    <location>
        <begin position="498"/>
        <end position="549"/>
    </location>
</feature>
<dbReference type="Gene3D" id="3.90.190.10">
    <property type="entry name" value="Protein tyrosine phosphatase superfamily"/>
    <property type="match status" value="1"/>
</dbReference>
<dbReference type="InterPro" id="IPR052782">
    <property type="entry name" value="Oocyte-zygote_transition_reg"/>
</dbReference>
<feature type="compositionally biased region" description="Polar residues" evidence="1">
    <location>
        <begin position="171"/>
        <end position="181"/>
    </location>
</feature>
<dbReference type="EMBL" id="LIAE01010368">
    <property type="protein sequence ID" value="PAV62410.1"/>
    <property type="molecule type" value="Genomic_DNA"/>
</dbReference>